<dbReference type="PANTHER" id="PTHR23044">
    <property type="entry name" value="3'-5' EXONUCLEASE ERI1-RELATED"/>
    <property type="match status" value="1"/>
</dbReference>
<sequence>MNQYVVVDLEMCKVPYSNRKKEFHGANETIQIGAVLLNEKYEVVDEFNTYVRPEFGSLDWFITNLTGITSKDLKSAPTMREAMKAFIAWIPEDAFVVSWSDNDLKQIQKEAEAKLIEDERLESILATWIDCQKMFSERLEEERIFRLSEALIAADIIQEGHEHDGLVDAENTAKLFAKMMLEPELKLNSYFESAHSESSDSLCFTMGDLFKNLQLA</sequence>
<comment type="caution">
    <text evidence="5">The sequence shown here is derived from an EMBL/GenBank/DDBJ whole genome shotgun (WGS) entry which is preliminary data.</text>
</comment>
<dbReference type="GO" id="GO:0000175">
    <property type="term" value="F:3'-5'-RNA exonuclease activity"/>
    <property type="evidence" value="ECO:0007669"/>
    <property type="project" value="InterPro"/>
</dbReference>
<organism evidence="5 6">
    <name type="scientific">Butyrivibrio fibrisolvens</name>
    <dbReference type="NCBI Taxonomy" id="831"/>
    <lineage>
        <taxon>Bacteria</taxon>
        <taxon>Bacillati</taxon>
        <taxon>Bacillota</taxon>
        <taxon>Clostridia</taxon>
        <taxon>Lachnospirales</taxon>
        <taxon>Lachnospiraceae</taxon>
        <taxon>Butyrivibrio</taxon>
    </lineage>
</organism>
<dbReference type="InterPro" id="IPR047201">
    <property type="entry name" value="ERI-1_3'hExo-like"/>
</dbReference>
<keyword evidence="6" id="KW-1185">Reference proteome</keyword>
<protein>
    <submittedName>
        <fullName evidence="5">Exonuclease</fullName>
    </submittedName>
</protein>
<dbReference type="SUPFAM" id="SSF53098">
    <property type="entry name" value="Ribonuclease H-like"/>
    <property type="match status" value="1"/>
</dbReference>
<dbReference type="InterPro" id="IPR036397">
    <property type="entry name" value="RNaseH_sf"/>
</dbReference>
<evidence type="ECO:0000256" key="2">
    <source>
        <dbReference type="ARBA" id="ARBA00022801"/>
    </source>
</evidence>
<dbReference type="Pfam" id="PF00929">
    <property type="entry name" value="RNase_T"/>
    <property type="match status" value="1"/>
</dbReference>
<dbReference type="RefSeq" id="WP_028235927.1">
    <property type="nucleotide sequence ID" value="NZ_CM009896.1"/>
</dbReference>
<dbReference type="Gene3D" id="3.30.420.10">
    <property type="entry name" value="Ribonuclease H-like superfamily/Ribonuclease H"/>
    <property type="match status" value="1"/>
</dbReference>
<dbReference type="InterPro" id="IPR012337">
    <property type="entry name" value="RNaseH-like_sf"/>
</dbReference>
<evidence type="ECO:0000256" key="1">
    <source>
        <dbReference type="ARBA" id="ARBA00022722"/>
    </source>
</evidence>
<keyword evidence="2" id="KW-0378">Hydrolase</keyword>
<keyword evidence="3 5" id="KW-0269">Exonuclease</keyword>
<gene>
    <name evidence="5" type="ORF">CPT75_12920</name>
</gene>
<feature type="domain" description="Exonuclease" evidence="4">
    <location>
        <begin position="3"/>
        <end position="185"/>
    </location>
</feature>
<dbReference type="GO" id="GO:0003676">
    <property type="term" value="F:nucleic acid binding"/>
    <property type="evidence" value="ECO:0007669"/>
    <property type="project" value="InterPro"/>
</dbReference>
<keyword evidence="1" id="KW-0540">Nuclease</keyword>
<dbReference type="InterPro" id="IPR013520">
    <property type="entry name" value="Ribonucl_H"/>
</dbReference>
<dbReference type="InterPro" id="IPR051274">
    <property type="entry name" value="3-5_Exoribonuclease"/>
</dbReference>
<dbReference type="AlphaFoldDB" id="A0A317G628"/>
<dbReference type="EMBL" id="NXNG01000001">
    <property type="protein sequence ID" value="PWT27940.1"/>
    <property type="molecule type" value="Genomic_DNA"/>
</dbReference>
<reference evidence="5 6" key="1">
    <citation type="submission" date="2017-09" db="EMBL/GenBank/DDBJ databases">
        <title>High-quality draft genome sequence of Butyrivibrio fibrisolvens INBov1, isolated from cow rumen.</title>
        <authorList>
            <person name="Rodriguez Hernaez J."/>
            <person name="Rivarola M."/>
            <person name="Paniego N."/>
            <person name="Cravero S."/>
            <person name="Ceron Cucchi M."/>
            <person name="Martinez M.C."/>
        </authorList>
    </citation>
    <scope>NUCLEOTIDE SEQUENCE [LARGE SCALE GENOMIC DNA]</scope>
    <source>
        <strain evidence="5 6">INBov1</strain>
    </source>
</reference>
<name>A0A317G628_BUTFI</name>
<evidence type="ECO:0000313" key="5">
    <source>
        <dbReference type="EMBL" id="PWT27940.1"/>
    </source>
</evidence>
<dbReference type="CDD" id="cd06133">
    <property type="entry name" value="ERI-1_3'hExo_like"/>
    <property type="match status" value="1"/>
</dbReference>
<dbReference type="Proteomes" id="UP000245488">
    <property type="component" value="Chromosome"/>
</dbReference>
<evidence type="ECO:0000259" key="4">
    <source>
        <dbReference type="SMART" id="SM00479"/>
    </source>
</evidence>
<proteinExistence type="predicted"/>
<evidence type="ECO:0000313" key="6">
    <source>
        <dbReference type="Proteomes" id="UP000245488"/>
    </source>
</evidence>
<accession>A0A317G628</accession>
<dbReference type="PANTHER" id="PTHR23044:SF61">
    <property type="entry name" value="3'-5' EXORIBONUCLEASE 1-RELATED"/>
    <property type="match status" value="1"/>
</dbReference>
<dbReference type="SMART" id="SM00479">
    <property type="entry name" value="EXOIII"/>
    <property type="match status" value="1"/>
</dbReference>
<evidence type="ECO:0000256" key="3">
    <source>
        <dbReference type="ARBA" id="ARBA00022839"/>
    </source>
</evidence>